<dbReference type="Proteomes" id="UP001183881">
    <property type="component" value="Unassembled WGS sequence"/>
</dbReference>
<dbReference type="InterPro" id="IPR050490">
    <property type="entry name" value="Bact_solute-bd_prot1"/>
</dbReference>
<dbReference type="PANTHER" id="PTHR43649:SF29">
    <property type="entry name" value="OSMOPROTECTIVE COMPOUNDS-BINDING PROTEIN GGTB"/>
    <property type="match status" value="1"/>
</dbReference>
<dbReference type="RefSeq" id="WP_311642837.1">
    <property type="nucleotide sequence ID" value="NZ_JAVRFA010000007.1"/>
</dbReference>
<keyword evidence="2" id="KW-0813">Transport</keyword>
<dbReference type="PANTHER" id="PTHR43649">
    <property type="entry name" value="ARABINOSE-BINDING PROTEIN-RELATED"/>
    <property type="match status" value="1"/>
</dbReference>
<organism evidence="4 5">
    <name type="scientific">Streptomyces edwardsiae</name>
    <dbReference type="NCBI Taxonomy" id="3075527"/>
    <lineage>
        <taxon>Bacteria</taxon>
        <taxon>Bacillati</taxon>
        <taxon>Actinomycetota</taxon>
        <taxon>Actinomycetes</taxon>
        <taxon>Kitasatosporales</taxon>
        <taxon>Streptomycetaceae</taxon>
        <taxon>Streptomyces</taxon>
    </lineage>
</organism>
<comment type="similarity">
    <text evidence="1">Belongs to the bacterial solute-binding protein 1 family.</text>
</comment>
<dbReference type="EMBL" id="JAVRFA010000007">
    <property type="protein sequence ID" value="MDT0394915.1"/>
    <property type="molecule type" value="Genomic_DNA"/>
</dbReference>
<sequence>MTMTSVNRGRTVRGTALAAAVPLLLVAACSSGSGSSGSEDGEIRMLVNLTDNLDQAYWEKLVEPFEEKTGLKVKIEGPTGKSVAESFPQQLAAGTAPDVIQSVFPDDDTAPELIDLSGEAWAKDTPMFDEYAMGEEHYAVGVGTQTQSLVFYNKSAFEKAGISEPPTTWDELAEDLADLKKAGYTPMQTAGDYQTGLQLQQIYHPTLNQLHPKWQTAVDQEKLSAGDAYKPAFQLYADWIKAGYINKSDVGLSPSQADGNFIAGKVGLYPNGSWFAATLNKSTDLPFEVGVFSPPAADGQAHPGPQGATMANPYMIRKGVADEDGAKQLVEYLVTDPKAIEAQLGSDGVFRKDSGLEQTEIDAQIQGVLDEAPALVAVGEGQGNVRLPVTGFNPKFTEVAQSLYTGASPADAAGAIDQWVDENR</sequence>
<keyword evidence="5" id="KW-1185">Reference proteome</keyword>
<comment type="caution">
    <text evidence="4">The sequence shown here is derived from an EMBL/GenBank/DDBJ whole genome shotgun (WGS) entry which is preliminary data.</text>
</comment>
<dbReference type="InterPro" id="IPR006059">
    <property type="entry name" value="SBP"/>
</dbReference>
<keyword evidence="3" id="KW-0732">Signal</keyword>
<evidence type="ECO:0000313" key="4">
    <source>
        <dbReference type="EMBL" id="MDT0394915.1"/>
    </source>
</evidence>
<reference evidence="5" key="1">
    <citation type="submission" date="2023-07" db="EMBL/GenBank/DDBJ databases">
        <title>30 novel species of actinomycetes from the DSMZ collection.</title>
        <authorList>
            <person name="Nouioui I."/>
        </authorList>
    </citation>
    <scope>NUCLEOTIDE SEQUENCE [LARGE SCALE GENOMIC DNA]</scope>
    <source>
        <strain evidence="5">DSM 41636</strain>
    </source>
</reference>
<feature type="signal peptide" evidence="3">
    <location>
        <begin position="1"/>
        <end position="27"/>
    </location>
</feature>
<dbReference type="Pfam" id="PF01547">
    <property type="entry name" value="SBP_bac_1"/>
    <property type="match status" value="1"/>
</dbReference>
<evidence type="ECO:0000256" key="2">
    <source>
        <dbReference type="ARBA" id="ARBA00022448"/>
    </source>
</evidence>
<name>A0ABU2PRX3_9ACTN</name>
<evidence type="ECO:0000313" key="5">
    <source>
        <dbReference type="Proteomes" id="UP001183881"/>
    </source>
</evidence>
<accession>A0ABU2PRX3</accession>
<dbReference type="Gene3D" id="3.40.190.10">
    <property type="entry name" value="Periplasmic binding protein-like II"/>
    <property type="match status" value="1"/>
</dbReference>
<evidence type="ECO:0000256" key="3">
    <source>
        <dbReference type="SAM" id="SignalP"/>
    </source>
</evidence>
<evidence type="ECO:0000256" key="1">
    <source>
        <dbReference type="ARBA" id="ARBA00008520"/>
    </source>
</evidence>
<gene>
    <name evidence="4" type="ORF">RM705_09400</name>
</gene>
<feature type="chain" id="PRO_5045056493" evidence="3">
    <location>
        <begin position="28"/>
        <end position="424"/>
    </location>
</feature>
<dbReference type="SUPFAM" id="SSF53850">
    <property type="entry name" value="Periplasmic binding protein-like II"/>
    <property type="match status" value="1"/>
</dbReference>
<protein>
    <submittedName>
        <fullName evidence="4">ABC transporter substrate-binding protein</fullName>
    </submittedName>
</protein>
<proteinExistence type="inferred from homology"/>